<keyword evidence="4" id="KW-0805">Transcription regulation</keyword>
<dbReference type="PROSITE" id="PS00028">
    <property type="entry name" value="ZINC_FINGER_C2H2_1"/>
    <property type="match status" value="2"/>
</dbReference>
<gene>
    <name evidence="11" type="ORF">PV08_07066</name>
</gene>
<keyword evidence="6" id="KW-0804">Transcription</keyword>
<sequence length="909" mass="101529">MNQARPQVSTSGGTVSSSPFSCNVCKKSYTRIDHLARHFRSHSRERPYVCQSCGRSFARTDLLRRHEINHHSTKADDPVGSGPPTKRSRTATKGNRPRAVQACRACAEAKLRCDGTPTCLRCRDKGITCEFPGSRLTVVHESEPPATHDDCTTSPTEIMQHLLGSTSTSHTNNSGENAELSLSDGGTRSVSSQVPTFQAFGPPSTLPAPMLEQGVMLNFDGLTHLDAFDASSETAASLLDLQHLLGDDSLPRDVLDFGVDLTFDTPNVFHSEFHLPVDQSVSRPGHGFVDEDFTANRSGFATPGLRGKVNIIASVQAFKESLWLWTPAAQDRRALEQRNLSLAWDSPSPGIELRNDLPLLQQDVSGLTRGKILAMVLRTCEPTIHPHVISYFPSTTLLTNLIHNFISFHSREQIMWIHPASIELNKEPELFLTSMVASGAIISPIQEVRKLGFAMQEALREALPHEFEHDNRATRDLRSLQSFALSLDIGLWSGDRRKMEIAECFAMPLLTMVRRAGHYQYKRTIELPPNVEDEGEALESKWRSWIRQESFKRLALYLFYRDARSSMSLLSQPMVSYAEVATALPCHKALWLAKTSTEWKQAYLAQSHHGHPRLPSLQTCADDSTTIFEQRGTVDSEMSLLLTITAIWPLIWQFREMKSAAKFRTSRDARHSLSTMNSRQHEVTQILQHIDLTSTEWLGKMNPSACLLHQQCLMHLYVSLGDVQSLAGREGEEEARRVFPTLTAWAESTEARQALLHAGQVVRAAREHRPHMLRDATAVAVYHASLVFWAYAVLSRSCSAEVSHDSSMMTNNTIRTSNLIRLDGENGPEVQRFVMFGKGVPCIGQQVEVQGKTSFKDVPLKDAAEVMIAITHVLQVQYENEETSCPPLLENLSKLMQSLGKATVGRRQR</sequence>
<dbReference type="Pfam" id="PF00096">
    <property type="entry name" value="zf-C2H2"/>
    <property type="match status" value="2"/>
</dbReference>
<keyword evidence="5" id="KW-0238">DNA-binding</keyword>
<feature type="region of interest" description="Disordered" evidence="9">
    <location>
        <begin position="66"/>
        <end position="97"/>
    </location>
</feature>
<feature type="domain" description="C2H2-type" evidence="10">
    <location>
        <begin position="48"/>
        <end position="75"/>
    </location>
</feature>
<evidence type="ECO:0000259" key="10">
    <source>
        <dbReference type="PROSITE" id="PS50157"/>
    </source>
</evidence>
<evidence type="ECO:0000256" key="8">
    <source>
        <dbReference type="PROSITE-ProRule" id="PRU00042"/>
    </source>
</evidence>
<dbReference type="PROSITE" id="PS00463">
    <property type="entry name" value="ZN2_CY6_FUNGAL_1"/>
    <property type="match status" value="1"/>
</dbReference>
<dbReference type="OrthoDB" id="40579at2759"/>
<evidence type="ECO:0000256" key="6">
    <source>
        <dbReference type="ARBA" id="ARBA00023163"/>
    </source>
</evidence>
<dbReference type="SUPFAM" id="SSF57701">
    <property type="entry name" value="Zn2/Cys6 DNA-binding domain"/>
    <property type="match status" value="1"/>
</dbReference>
<evidence type="ECO:0000256" key="2">
    <source>
        <dbReference type="ARBA" id="ARBA00022771"/>
    </source>
</evidence>
<keyword evidence="12" id="KW-1185">Reference proteome</keyword>
<dbReference type="STRING" id="91928.A0A0D2BSN0"/>
<evidence type="ECO:0000313" key="12">
    <source>
        <dbReference type="Proteomes" id="UP000053328"/>
    </source>
</evidence>
<feature type="domain" description="C2H2-type" evidence="10">
    <location>
        <begin position="20"/>
        <end position="47"/>
    </location>
</feature>
<dbReference type="EMBL" id="KN847496">
    <property type="protein sequence ID" value="KIW14284.1"/>
    <property type="molecule type" value="Genomic_DNA"/>
</dbReference>
<evidence type="ECO:0000256" key="9">
    <source>
        <dbReference type="SAM" id="MobiDB-lite"/>
    </source>
</evidence>
<dbReference type="SMART" id="SM00355">
    <property type="entry name" value="ZnF_C2H2"/>
    <property type="match status" value="2"/>
</dbReference>
<accession>A0A0D2BSN0</accession>
<dbReference type="Gene3D" id="3.30.160.60">
    <property type="entry name" value="Classic Zinc Finger"/>
    <property type="match status" value="2"/>
</dbReference>
<keyword evidence="3" id="KW-0862">Zinc</keyword>
<dbReference type="PANTHER" id="PTHR47660:SF2">
    <property type="entry name" value="TRANSCRIPTION FACTOR WITH C2H2 AND ZN(2)-CYS(6) DNA BINDING DOMAIN (EUROFUNG)"/>
    <property type="match status" value="1"/>
</dbReference>
<dbReference type="InterPro" id="IPR013087">
    <property type="entry name" value="Znf_C2H2_type"/>
</dbReference>
<dbReference type="RefSeq" id="XP_016234500.1">
    <property type="nucleotide sequence ID" value="XM_016381398.1"/>
</dbReference>
<dbReference type="FunFam" id="3.30.160.60:FF:000065">
    <property type="entry name" value="B-cell CLL/lymphoma 6, member B"/>
    <property type="match status" value="1"/>
</dbReference>
<dbReference type="Pfam" id="PF00172">
    <property type="entry name" value="Zn_clus"/>
    <property type="match status" value="1"/>
</dbReference>
<protein>
    <recommendedName>
        <fullName evidence="10">C2H2-type domain-containing protein</fullName>
    </recommendedName>
</protein>
<dbReference type="Proteomes" id="UP000053328">
    <property type="component" value="Unassembled WGS sequence"/>
</dbReference>
<dbReference type="InterPro" id="IPR007219">
    <property type="entry name" value="XnlR_reg_dom"/>
</dbReference>
<dbReference type="InterPro" id="IPR036864">
    <property type="entry name" value="Zn2-C6_fun-type_DNA-bd_sf"/>
</dbReference>
<feature type="compositionally biased region" description="Polar residues" evidence="9">
    <location>
        <begin position="184"/>
        <end position="196"/>
    </location>
</feature>
<dbReference type="SUPFAM" id="SSF57667">
    <property type="entry name" value="beta-beta-alpha zinc fingers"/>
    <property type="match status" value="1"/>
</dbReference>
<evidence type="ECO:0000256" key="7">
    <source>
        <dbReference type="ARBA" id="ARBA00023242"/>
    </source>
</evidence>
<dbReference type="GO" id="GO:0008270">
    <property type="term" value="F:zinc ion binding"/>
    <property type="evidence" value="ECO:0007669"/>
    <property type="project" value="UniProtKB-KW"/>
</dbReference>
<keyword evidence="2 8" id="KW-0863">Zinc-finger</keyword>
<dbReference type="InterPro" id="IPR036236">
    <property type="entry name" value="Znf_C2H2_sf"/>
</dbReference>
<dbReference type="GeneID" id="27334149"/>
<dbReference type="CDD" id="cd00067">
    <property type="entry name" value="GAL4"/>
    <property type="match status" value="1"/>
</dbReference>
<dbReference type="HOGENOM" id="CLU_003487_0_1_1"/>
<evidence type="ECO:0000256" key="3">
    <source>
        <dbReference type="ARBA" id="ARBA00022833"/>
    </source>
</evidence>
<dbReference type="PANTHER" id="PTHR47660">
    <property type="entry name" value="TRANSCRIPTION FACTOR WITH C2H2 AND ZN(2)-CYS(6) DNA BINDING DOMAIN (EUROFUNG)-RELATED-RELATED"/>
    <property type="match status" value="1"/>
</dbReference>
<dbReference type="VEuPathDB" id="FungiDB:PV08_07066"/>
<dbReference type="GO" id="GO:0006351">
    <property type="term" value="P:DNA-templated transcription"/>
    <property type="evidence" value="ECO:0007669"/>
    <property type="project" value="InterPro"/>
</dbReference>
<dbReference type="Gene3D" id="4.10.240.10">
    <property type="entry name" value="Zn(2)-C6 fungal-type DNA-binding domain"/>
    <property type="match status" value="1"/>
</dbReference>
<feature type="region of interest" description="Disordered" evidence="9">
    <location>
        <begin position="165"/>
        <end position="196"/>
    </location>
</feature>
<evidence type="ECO:0000256" key="4">
    <source>
        <dbReference type="ARBA" id="ARBA00023015"/>
    </source>
</evidence>
<reference evidence="11 12" key="1">
    <citation type="submission" date="2015-01" db="EMBL/GenBank/DDBJ databases">
        <title>The Genome Sequence of Exophiala spinifera CBS89968.</title>
        <authorList>
            <consortium name="The Broad Institute Genomics Platform"/>
            <person name="Cuomo C."/>
            <person name="de Hoog S."/>
            <person name="Gorbushina A."/>
            <person name="Stielow B."/>
            <person name="Teixiera M."/>
            <person name="Abouelleil A."/>
            <person name="Chapman S.B."/>
            <person name="Priest M."/>
            <person name="Young S.K."/>
            <person name="Wortman J."/>
            <person name="Nusbaum C."/>
            <person name="Birren B."/>
        </authorList>
    </citation>
    <scope>NUCLEOTIDE SEQUENCE [LARGE SCALE GENOMIC DNA]</scope>
    <source>
        <strain evidence="11 12">CBS 89968</strain>
    </source>
</reference>
<proteinExistence type="predicted"/>
<keyword evidence="7" id="KW-0539">Nucleus</keyword>
<feature type="compositionally biased region" description="Low complexity" evidence="9">
    <location>
        <begin position="165"/>
        <end position="175"/>
    </location>
</feature>
<name>A0A0D2BSN0_9EURO</name>
<evidence type="ECO:0000313" key="11">
    <source>
        <dbReference type="EMBL" id="KIW14284.1"/>
    </source>
</evidence>
<dbReference type="AlphaFoldDB" id="A0A0D2BSN0"/>
<feature type="compositionally biased region" description="Basic and acidic residues" evidence="9">
    <location>
        <begin position="66"/>
        <end position="77"/>
    </location>
</feature>
<dbReference type="GO" id="GO:0000981">
    <property type="term" value="F:DNA-binding transcription factor activity, RNA polymerase II-specific"/>
    <property type="evidence" value="ECO:0007669"/>
    <property type="project" value="InterPro"/>
</dbReference>
<keyword evidence="1" id="KW-0479">Metal-binding</keyword>
<dbReference type="InterPro" id="IPR001138">
    <property type="entry name" value="Zn2Cys6_DnaBD"/>
</dbReference>
<evidence type="ECO:0000256" key="1">
    <source>
        <dbReference type="ARBA" id="ARBA00022723"/>
    </source>
</evidence>
<dbReference type="Pfam" id="PF04082">
    <property type="entry name" value="Fungal_trans"/>
    <property type="match status" value="1"/>
</dbReference>
<dbReference type="GO" id="GO:0003677">
    <property type="term" value="F:DNA binding"/>
    <property type="evidence" value="ECO:0007669"/>
    <property type="project" value="UniProtKB-KW"/>
</dbReference>
<dbReference type="PROSITE" id="PS50157">
    <property type="entry name" value="ZINC_FINGER_C2H2_2"/>
    <property type="match status" value="2"/>
</dbReference>
<dbReference type="FunFam" id="3.30.160.60:FF:000446">
    <property type="entry name" value="Zinc finger protein"/>
    <property type="match status" value="1"/>
</dbReference>
<evidence type="ECO:0000256" key="5">
    <source>
        <dbReference type="ARBA" id="ARBA00023125"/>
    </source>
</evidence>
<organism evidence="11 12">
    <name type="scientific">Exophiala spinifera</name>
    <dbReference type="NCBI Taxonomy" id="91928"/>
    <lineage>
        <taxon>Eukaryota</taxon>
        <taxon>Fungi</taxon>
        <taxon>Dikarya</taxon>
        <taxon>Ascomycota</taxon>
        <taxon>Pezizomycotina</taxon>
        <taxon>Eurotiomycetes</taxon>
        <taxon>Chaetothyriomycetidae</taxon>
        <taxon>Chaetothyriales</taxon>
        <taxon>Herpotrichiellaceae</taxon>
        <taxon>Exophiala</taxon>
    </lineage>
</organism>